<keyword evidence="2 10" id="KW-0328">Glycosyltransferase</keyword>
<dbReference type="InParanoid" id="A0A674NC59"/>
<keyword evidence="12" id="KW-1185">Reference proteome</keyword>
<dbReference type="AlphaFoldDB" id="A0A674NC59"/>
<evidence type="ECO:0000313" key="11">
    <source>
        <dbReference type="Ensembl" id="ENSTRUP00000071259.1"/>
    </source>
</evidence>
<dbReference type="GeneID" id="101077959"/>
<comment type="similarity">
    <text evidence="1 10">Belongs to the Arg-specific ADP-ribosyltransferase family.</text>
</comment>
<reference evidence="11" key="3">
    <citation type="submission" date="2025-09" db="UniProtKB">
        <authorList>
            <consortium name="Ensembl"/>
        </authorList>
    </citation>
    <scope>IDENTIFICATION</scope>
</reference>
<evidence type="ECO:0000256" key="3">
    <source>
        <dbReference type="ARBA" id="ARBA00022679"/>
    </source>
</evidence>
<dbReference type="OMA" id="SKFNCAY"/>
<reference evidence="11" key="2">
    <citation type="submission" date="2025-08" db="UniProtKB">
        <authorList>
            <consortium name="Ensembl"/>
        </authorList>
    </citation>
    <scope>IDENTIFICATION</scope>
</reference>
<keyword evidence="3 10" id="KW-0808">Transferase</keyword>
<evidence type="ECO:0000256" key="1">
    <source>
        <dbReference type="ARBA" id="ARBA00009558"/>
    </source>
</evidence>
<reference evidence="11 12" key="1">
    <citation type="journal article" date="2011" name="Genome Biol. Evol.">
        <title>Integration of the genetic map and genome assembly of fugu facilitates insights into distinct features of genome evolution in teleosts and mammals.</title>
        <authorList>
            <person name="Kai W."/>
            <person name="Kikuchi K."/>
            <person name="Tohari S."/>
            <person name="Chew A.K."/>
            <person name="Tay A."/>
            <person name="Fujiwara A."/>
            <person name="Hosoya S."/>
            <person name="Suetake H."/>
            <person name="Naruse K."/>
            <person name="Brenner S."/>
            <person name="Suzuki Y."/>
            <person name="Venkatesh B."/>
        </authorList>
    </citation>
    <scope>NUCLEOTIDE SEQUENCE [LARGE SCALE GENOMIC DNA]</scope>
</reference>
<keyword evidence="4" id="KW-0548">Nucleotidyltransferase</keyword>
<dbReference type="EC" id="2.4.2.31" evidence="10"/>
<proteinExistence type="inferred from homology"/>
<feature type="signal peptide" evidence="10">
    <location>
        <begin position="1"/>
        <end position="25"/>
    </location>
</feature>
<protein>
    <recommendedName>
        <fullName evidence="10">NAD(P)(+)--arginine ADP-ribosyltransferase</fullName>
        <ecNumber evidence="10">2.4.2.31</ecNumber>
    </recommendedName>
    <alternativeName>
        <fullName evidence="10">Mono(ADP-ribosyl)transferase</fullName>
    </alternativeName>
</protein>
<accession>A0A674NC59</accession>
<dbReference type="Ensembl" id="ENSTRUT00000082264.1">
    <property type="protein sequence ID" value="ENSTRUP00000071259.1"/>
    <property type="gene ID" value="ENSTRUG00000027683.1"/>
</dbReference>
<dbReference type="Gene3D" id="3.90.176.10">
    <property type="entry name" value="Toxin ADP-ribosyltransferase, Chain A, domain 1"/>
    <property type="match status" value="1"/>
</dbReference>
<name>A0A674NC59_TAKRU</name>
<keyword evidence="6 10" id="KW-0521">NADP</keyword>
<dbReference type="OrthoDB" id="423533at2759"/>
<dbReference type="GO" id="GO:0106274">
    <property type="term" value="F:NAD+-protein-arginine ADP-ribosyltransferase activity"/>
    <property type="evidence" value="ECO:0007669"/>
    <property type="project" value="UniProtKB-EC"/>
</dbReference>
<dbReference type="Proteomes" id="UP000005226">
    <property type="component" value="Chromosome 17"/>
</dbReference>
<evidence type="ECO:0000256" key="10">
    <source>
        <dbReference type="RuleBase" id="RU361228"/>
    </source>
</evidence>
<dbReference type="FunFam" id="3.90.176.10:FF:000001">
    <property type="entry name" value="NAD(P)(+)--arginine ADP-ribosyltransferase"/>
    <property type="match status" value="1"/>
</dbReference>
<comment type="catalytic activity">
    <reaction evidence="9 10">
        <text>L-arginyl-[protein] + NAD(+) = N(omega)-(ADP-D-ribosyl)-L-arginyl-[protein] + nicotinamide + H(+)</text>
        <dbReference type="Rhea" id="RHEA:19149"/>
        <dbReference type="Rhea" id="RHEA-COMP:10532"/>
        <dbReference type="Rhea" id="RHEA-COMP:15087"/>
        <dbReference type="ChEBI" id="CHEBI:15378"/>
        <dbReference type="ChEBI" id="CHEBI:17154"/>
        <dbReference type="ChEBI" id="CHEBI:29965"/>
        <dbReference type="ChEBI" id="CHEBI:57540"/>
        <dbReference type="ChEBI" id="CHEBI:142554"/>
        <dbReference type="EC" id="2.4.2.31"/>
    </reaction>
</comment>
<evidence type="ECO:0000256" key="4">
    <source>
        <dbReference type="ARBA" id="ARBA00022695"/>
    </source>
</evidence>
<dbReference type="KEGG" id="tru:101077959"/>
<dbReference type="GO" id="GO:0003950">
    <property type="term" value="F:NAD+ poly-ADP-ribosyltransferase activity"/>
    <property type="evidence" value="ECO:0007669"/>
    <property type="project" value="TreeGrafter"/>
</dbReference>
<sequence length="274" mass="31494">MTFLHQGRMEAVAVWALLLSCGVSTATEQVSAIPATEPVITLDMAPNAVDDMYSGCKDKMKTKVEKEFLPNEKNTNSQFRQAWEEAEQVYNTKWKRETVMAKEQFIAIYAYNFGKRQIYQDIKTAIQTQHCNYKTTFSYHSMTFFLTDALQNLNARGQEKGRCFMAYHRVDQYFSQNVLGKEIRFGYFTSTTLRGYSTKRRKGNKSCFKIETCYGADISMFGNVDTEALIPPYEVFNVTGIKRRCQQPSLECDVIYELKSTHALSNLNCALFPQ</sequence>
<organism evidence="11 12">
    <name type="scientific">Takifugu rubripes</name>
    <name type="common">Japanese pufferfish</name>
    <name type="synonym">Fugu rubripes</name>
    <dbReference type="NCBI Taxonomy" id="31033"/>
    <lineage>
        <taxon>Eukaryota</taxon>
        <taxon>Metazoa</taxon>
        <taxon>Chordata</taxon>
        <taxon>Craniata</taxon>
        <taxon>Vertebrata</taxon>
        <taxon>Euteleostomi</taxon>
        <taxon>Actinopterygii</taxon>
        <taxon>Neopterygii</taxon>
        <taxon>Teleostei</taxon>
        <taxon>Neoteleostei</taxon>
        <taxon>Acanthomorphata</taxon>
        <taxon>Eupercaria</taxon>
        <taxon>Tetraodontiformes</taxon>
        <taxon>Tetradontoidea</taxon>
        <taxon>Tetraodontidae</taxon>
        <taxon>Takifugu</taxon>
    </lineage>
</organism>
<keyword evidence="5 10" id="KW-0732">Signal</keyword>
<dbReference type="GeneTree" id="ENSGT01030000234601"/>
<dbReference type="InterPro" id="IPR050999">
    <property type="entry name" value="ADP-ribosyltransferase_ARG"/>
</dbReference>
<dbReference type="PANTHER" id="PTHR10339:SF27">
    <property type="entry name" value="NAD(P)(+)--ARGININE ADP-RIBOSYLTRANSFERASE"/>
    <property type="match status" value="1"/>
</dbReference>
<dbReference type="PRINTS" id="PR00970">
    <property type="entry name" value="RIBTRNSFRASE"/>
</dbReference>
<dbReference type="InterPro" id="IPR000768">
    <property type="entry name" value="ART"/>
</dbReference>
<dbReference type="GO" id="GO:0016779">
    <property type="term" value="F:nucleotidyltransferase activity"/>
    <property type="evidence" value="ECO:0007669"/>
    <property type="project" value="UniProtKB-KW"/>
</dbReference>
<gene>
    <name evidence="11" type="primary">LOC101077959</name>
</gene>
<dbReference type="PANTHER" id="PTHR10339">
    <property type="entry name" value="ADP-RIBOSYLTRANSFERASE"/>
    <property type="match status" value="1"/>
</dbReference>
<dbReference type="SUPFAM" id="SSF56399">
    <property type="entry name" value="ADP-ribosylation"/>
    <property type="match status" value="1"/>
</dbReference>
<keyword evidence="7 10" id="KW-0520">NAD</keyword>
<evidence type="ECO:0000313" key="12">
    <source>
        <dbReference type="Proteomes" id="UP000005226"/>
    </source>
</evidence>
<dbReference type="Pfam" id="PF01129">
    <property type="entry name" value="ART"/>
    <property type="match status" value="1"/>
</dbReference>
<keyword evidence="8" id="KW-1015">Disulfide bond</keyword>
<evidence type="ECO:0000256" key="6">
    <source>
        <dbReference type="ARBA" id="ARBA00022857"/>
    </source>
</evidence>
<dbReference type="PROSITE" id="PS51996">
    <property type="entry name" value="TR_MART"/>
    <property type="match status" value="1"/>
</dbReference>
<evidence type="ECO:0000256" key="9">
    <source>
        <dbReference type="ARBA" id="ARBA00047597"/>
    </source>
</evidence>
<feature type="chain" id="PRO_5025710119" description="NAD(P)(+)--arginine ADP-ribosyltransferase" evidence="10">
    <location>
        <begin position="26"/>
        <end position="274"/>
    </location>
</feature>
<evidence type="ECO:0000256" key="2">
    <source>
        <dbReference type="ARBA" id="ARBA00022676"/>
    </source>
</evidence>
<evidence type="ECO:0000256" key="5">
    <source>
        <dbReference type="ARBA" id="ARBA00022729"/>
    </source>
</evidence>
<dbReference type="RefSeq" id="XP_003972182.3">
    <property type="nucleotide sequence ID" value="XM_003972133.3"/>
</dbReference>
<dbReference type="FunCoup" id="A0A674NC59">
    <property type="interactions" value="1086"/>
</dbReference>
<evidence type="ECO:0000256" key="8">
    <source>
        <dbReference type="ARBA" id="ARBA00023157"/>
    </source>
</evidence>
<evidence type="ECO:0000256" key="7">
    <source>
        <dbReference type="ARBA" id="ARBA00023027"/>
    </source>
</evidence>